<feature type="compositionally biased region" description="Low complexity" evidence="1">
    <location>
        <begin position="46"/>
        <end position="58"/>
    </location>
</feature>
<feature type="signal peptide" evidence="2">
    <location>
        <begin position="1"/>
        <end position="28"/>
    </location>
</feature>
<dbReference type="EMBL" id="BSBI01000005">
    <property type="protein sequence ID" value="GLF95438.1"/>
    <property type="molecule type" value="Genomic_DNA"/>
</dbReference>
<feature type="compositionally biased region" description="Low complexity" evidence="1">
    <location>
        <begin position="352"/>
        <end position="368"/>
    </location>
</feature>
<name>A0ABQ5NZ50_9ACTN</name>
<organism evidence="3 4">
    <name type="scientific">Streptomyces yaizuensis</name>
    <dbReference type="NCBI Taxonomy" id="2989713"/>
    <lineage>
        <taxon>Bacteria</taxon>
        <taxon>Bacillati</taxon>
        <taxon>Actinomycetota</taxon>
        <taxon>Actinomycetes</taxon>
        <taxon>Kitasatosporales</taxon>
        <taxon>Streptomycetaceae</taxon>
        <taxon>Streptomyces</taxon>
    </lineage>
</organism>
<protein>
    <submittedName>
        <fullName evidence="3">Uncharacterized protein</fullName>
    </submittedName>
</protein>
<evidence type="ECO:0000256" key="1">
    <source>
        <dbReference type="SAM" id="MobiDB-lite"/>
    </source>
</evidence>
<accession>A0ABQ5NZ50</accession>
<feature type="region of interest" description="Disordered" evidence="1">
    <location>
        <begin position="46"/>
        <end position="71"/>
    </location>
</feature>
<evidence type="ECO:0000256" key="2">
    <source>
        <dbReference type="SAM" id="SignalP"/>
    </source>
</evidence>
<keyword evidence="4" id="KW-1185">Reference proteome</keyword>
<reference evidence="3 4" key="1">
    <citation type="submission" date="2022-10" db="EMBL/GenBank/DDBJ databases">
        <title>Draft genome sequence of Streptomyces sp. YSPA8.</title>
        <authorList>
            <person name="Moriuchi R."/>
            <person name="Dohra H."/>
            <person name="Yamamura H."/>
            <person name="Kodani S."/>
        </authorList>
    </citation>
    <scope>NUCLEOTIDE SEQUENCE [LARGE SCALE GENOMIC DNA]</scope>
    <source>
        <strain evidence="3 4">YSPA8</strain>
    </source>
</reference>
<comment type="caution">
    <text evidence="3">The sequence shown here is derived from an EMBL/GenBank/DDBJ whole genome shotgun (WGS) entry which is preliminary data.</text>
</comment>
<dbReference type="Proteomes" id="UP001291653">
    <property type="component" value="Unassembled WGS sequence"/>
</dbReference>
<feature type="region of interest" description="Disordered" evidence="1">
    <location>
        <begin position="347"/>
        <end position="368"/>
    </location>
</feature>
<sequence length="418" mass="42701">MKNTLRAGAGLLAASALALLLPAVPASAAPPTAPAVTASVSTATAASGTTAPGSAPPARIDSAAMSPAVPPLPTGADASACVSPGGIPAPRAAGPCTFTADGGGWWFRYTGNGAVAGRTRTVPRAPVWDPSALEIATTAWSFSTRLRYAGHPGGIVHPGGPDDGSPLPVLPDAPAGWGAPRCATADCGGSVIVAPLSQEPPSEGPCTSPEKVVCMIRRETPQEREESREHRMRYHALLGEMDRVECAMRAEGRSEEEIARRLVRLRNEAKDVVRAGMTPEEVRELEARNQEKYGNPLGPTADQLYAKYGSWAEVTAAATRTSKAVDSELGLEYRPCPCADPGAPATSTRAVAPVRGTRPGGAAAPATGAGRADVLAHVGGHARLYGRGTPAGHIPGHPGAREAVPCAAAPAARTTVHP</sequence>
<proteinExistence type="predicted"/>
<evidence type="ECO:0000313" key="3">
    <source>
        <dbReference type="EMBL" id="GLF95438.1"/>
    </source>
</evidence>
<feature type="chain" id="PRO_5046537277" evidence="2">
    <location>
        <begin position="29"/>
        <end position="418"/>
    </location>
</feature>
<evidence type="ECO:0000313" key="4">
    <source>
        <dbReference type="Proteomes" id="UP001291653"/>
    </source>
</evidence>
<gene>
    <name evidence="3" type="ORF">SYYSPA8_14095</name>
</gene>
<keyword evidence="2" id="KW-0732">Signal</keyword>